<dbReference type="PANTHER" id="PTHR31490:SF2">
    <property type="entry name" value="GLYCOSYL HYDROLASE FAMILY 10 PROTEIN"/>
    <property type="match status" value="1"/>
</dbReference>
<sequence>MANKILILFSILCLVIGSQVYAVPYDYSYTKECLAKPLKPQYEGGVIVNPELNEGLKGWTKFEDSTVEHRESDDGNKYIVASARKQPFHSFSQKFNLEKEKLYTFSAWLQVSHEKADIAAIFKTNTSNVYAGWVIAQSGCWSMVKGGLVVNVSGPAELYFESNNTNVDIWADSISLQPFTQQEWKSHQDQSIEKFRKSKVKFQAVDQHGQPIPNATVSIKQNNANFPFGCAMNQNIVQNGAYQNYFFSRFKYTVFQNELKWYSTEYNRGSVDYSVPDAMIALAKSHGVTIRGHNVLWDDPKYQPYWVPGLSANDLGAAAQKRLISVMTKYKGRFIHWDVVNENLHWNFFESRLGPNISTVYYKYANKIDGSRTVPFLNEYNTIEESRDGVASPSRYLQKIDEMRRDRYGGPLGIGAQGHFTSANLPYTRSAIDMLASAKLPLWVTELDVTRGPNQANILNQVLREIHSHNAVQGIMLWTPWDPQGCDDRCTNCYATCLTDNNFRNTDNGNVVDSFRNELTHADGLRGTTDSNGYFEASLFHGEFEAKIINGDAVSSSQEINVVPNEETVLNVLRLTVNV</sequence>
<dbReference type="Pfam" id="PF00331">
    <property type="entry name" value="Glyco_hydro_10"/>
    <property type="match status" value="1"/>
</dbReference>
<dbReference type="SMART" id="SM00633">
    <property type="entry name" value="Glyco_10"/>
    <property type="match status" value="1"/>
</dbReference>
<dbReference type="InterPro" id="IPR008979">
    <property type="entry name" value="Galactose-bd-like_sf"/>
</dbReference>
<evidence type="ECO:0000256" key="5">
    <source>
        <dbReference type="ARBA" id="ARBA00023326"/>
    </source>
</evidence>
<feature type="domain" description="GH10" evidence="7">
    <location>
        <begin position="213"/>
        <end position="515"/>
    </location>
</feature>
<evidence type="ECO:0000313" key="8">
    <source>
        <dbReference type="EMBL" id="EYU39068.1"/>
    </source>
</evidence>
<dbReference type="Proteomes" id="UP000030748">
    <property type="component" value="Unassembled WGS sequence"/>
</dbReference>
<dbReference type="GO" id="GO:0031176">
    <property type="term" value="F:endo-1,4-beta-xylanase activity"/>
    <property type="evidence" value="ECO:0000318"/>
    <property type="project" value="GO_Central"/>
</dbReference>
<gene>
    <name evidence="8" type="ORF">MIMGU_mgv1a003542mg</name>
</gene>
<dbReference type="SUPFAM" id="SSF49785">
    <property type="entry name" value="Galactose-binding domain-like"/>
    <property type="match status" value="1"/>
</dbReference>
<protein>
    <recommendedName>
        <fullName evidence="7">GH10 domain-containing protein</fullName>
    </recommendedName>
</protein>
<evidence type="ECO:0000259" key="7">
    <source>
        <dbReference type="PROSITE" id="PS51760"/>
    </source>
</evidence>
<dbReference type="GO" id="GO:0045493">
    <property type="term" value="P:xylan catabolic process"/>
    <property type="evidence" value="ECO:0000318"/>
    <property type="project" value="GO_Central"/>
</dbReference>
<feature type="chain" id="PRO_5001507642" description="GH10 domain-containing protein" evidence="6">
    <location>
        <begin position="23"/>
        <end position="579"/>
    </location>
</feature>
<dbReference type="Gene3D" id="3.20.20.80">
    <property type="entry name" value="Glycosidases"/>
    <property type="match status" value="1"/>
</dbReference>
<evidence type="ECO:0000256" key="1">
    <source>
        <dbReference type="ARBA" id="ARBA00007495"/>
    </source>
</evidence>
<dbReference type="SUPFAM" id="SSF51445">
    <property type="entry name" value="(Trans)glycosidases"/>
    <property type="match status" value="1"/>
</dbReference>
<keyword evidence="6" id="KW-0732">Signal</keyword>
<evidence type="ECO:0000256" key="4">
    <source>
        <dbReference type="ARBA" id="ARBA00023277"/>
    </source>
</evidence>
<dbReference type="EMBL" id="KI630456">
    <property type="protein sequence ID" value="EYU39068.1"/>
    <property type="molecule type" value="Genomic_DNA"/>
</dbReference>
<reference evidence="8 9" key="1">
    <citation type="journal article" date="2013" name="Proc. Natl. Acad. Sci. U.S.A.">
        <title>Fine-scale variation in meiotic recombination in Mimulus inferred from population shotgun sequencing.</title>
        <authorList>
            <person name="Hellsten U."/>
            <person name="Wright K.M."/>
            <person name="Jenkins J."/>
            <person name="Shu S."/>
            <person name="Yuan Y."/>
            <person name="Wessler S.R."/>
            <person name="Schmutz J."/>
            <person name="Willis J.H."/>
            <person name="Rokhsar D.S."/>
        </authorList>
    </citation>
    <scope>NUCLEOTIDE SEQUENCE [LARGE SCALE GENOMIC DNA]</scope>
    <source>
        <strain evidence="9">cv. DUN x IM62</strain>
    </source>
</reference>
<dbReference type="InterPro" id="IPR044846">
    <property type="entry name" value="GH10"/>
</dbReference>
<organism evidence="8 9">
    <name type="scientific">Erythranthe guttata</name>
    <name type="common">Yellow monkey flower</name>
    <name type="synonym">Mimulus guttatus</name>
    <dbReference type="NCBI Taxonomy" id="4155"/>
    <lineage>
        <taxon>Eukaryota</taxon>
        <taxon>Viridiplantae</taxon>
        <taxon>Streptophyta</taxon>
        <taxon>Embryophyta</taxon>
        <taxon>Tracheophyta</taxon>
        <taxon>Spermatophyta</taxon>
        <taxon>Magnoliopsida</taxon>
        <taxon>eudicotyledons</taxon>
        <taxon>Gunneridae</taxon>
        <taxon>Pentapetalae</taxon>
        <taxon>asterids</taxon>
        <taxon>lamiids</taxon>
        <taxon>Lamiales</taxon>
        <taxon>Phrymaceae</taxon>
        <taxon>Erythranthe</taxon>
    </lineage>
</organism>
<dbReference type="AlphaFoldDB" id="A0A022RH10"/>
<dbReference type="InterPro" id="IPR003305">
    <property type="entry name" value="CenC_carb-bd"/>
</dbReference>
<keyword evidence="3" id="KW-0378">Hydrolase</keyword>
<proteinExistence type="inferred from homology"/>
<dbReference type="InterPro" id="IPR017853">
    <property type="entry name" value="GH"/>
</dbReference>
<dbReference type="Pfam" id="PF02018">
    <property type="entry name" value="CBM_4_9"/>
    <property type="match status" value="1"/>
</dbReference>
<dbReference type="PANTHER" id="PTHR31490">
    <property type="entry name" value="GLYCOSYL HYDROLASE"/>
    <property type="match status" value="1"/>
</dbReference>
<dbReference type="eggNOG" id="ENOG502QSCW">
    <property type="taxonomic scope" value="Eukaryota"/>
</dbReference>
<comment type="similarity">
    <text evidence="1">Belongs to the glycosyl hydrolase 10 (cellulase F) family.</text>
</comment>
<evidence type="ECO:0000313" key="9">
    <source>
        <dbReference type="Proteomes" id="UP000030748"/>
    </source>
</evidence>
<keyword evidence="4" id="KW-0119">Carbohydrate metabolism</keyword>
<dbReference type="InterPro" id="IPR001000">
    <property type="entry name" value="GH10_dom"/>
</dbReference>
<feature type="signal peptide" evidence="6">
    <location>
        <begin position="1"/>
        <end position="22"/>
    </location>
</feature>
<evidence type="ECO:0000256" key="2">
    <source>
        <dbReference type="ARBA" id="ARBA00022737"/>
    </source>
</evidence>
<evidence type="ECO:0000256" key="3">
    <source>
        <dbReference type="ARBA" id="ARBA00022801"/>
    </source>
</evidence>
<keyword evidence="2" id="KW-0677">Repeat</keyword>
<name>A0A022RH10_ERYGU</name>
<dbReference type="Gene3D" id="2.60.120.260">
    <property type="entry name" value="Galactose-binding domain-like"/>
    <property type="match status" value="1"/>
</dbReference>
<keyword evidence="9" id="KW-1185">Reference proteome</keyword>
<dbReference type="STRING" id="4155.A0A022RH10"/>
<evidence type="ECO:0000256" key="6">
    <source>
        <dbReference type="SAM" id="SignalP"/>
    </source>
</evidence>
<accession>A0A022RH10</accession>
<dbReference type="PROSITE" id="PS51760">
    <property type="entry name" value="GH10_2"/>
    <property type="match status" value="1"/>
</dbReference>
<keyword evidence="5" id="KW-0624">Polysaccharide degradation</keyword>